<evidence type="ECO:0000256" key="2">
    <source>
        <dbReference type="ARBA" id="ARBA00022840"/>
    </source>
</evidence>
<dbReference type="InterPro" id="IPR027417">
    <property type="entry name" value="P-loop_NTPase"/>
</dbReference>
<dbReference type="OrthoDB" id="9768243at2"/>
<keyword evidence="1" id="KW-0547">Nucleotide-binding</keyword>
<dbReference type="EMBL" id="FMYI01000003">
    <property type="protein sequence ID" value="SDB99892.1"/>
    <property type="molecule type" value="Genomic_DNA"/>
</dbReference>
<dbReference type="PANTHER" id="PTHR20953:SF3">
    <property type="entry name" value="P-LOOP CONTAINING NUCLEOSIDE TRIPHOSPHATE HYDROLASES SUPERFAMILY PROTEIN"/>
    <property type="match status" value="1"/>
</dbReference>
<dbReference type="Pfam" id="PF19568">
    <property type="entry name" value="Spore_III_AA"/>
    <property type="match status" value="1"/>
</dbReference>
<evidence type="ECO:0000256" key="1">
    <source>
        <dbReference type="ARBA" id="ARBA00022741"/>
    </source>
</evidence>
<reference evidence="5" key="1">
    <citation type="submission" date="2016-09" db="EMBL/GenBank/DDBJ databases">
        <authorList>
            <person name="Varghese N."/>
            <person name="Submissions S."/>
        </authorList>
    </citation>
    <scope>NUCLEOTIDE SEQUENCE [LARGE SCALE GENOMIC DNA]</scope>
    <source>
        <strain evidence="5">S5</strain>
    </source>
</reference>
<gene>
    <name evidence="4" type="ORF">SAMN05421734_103308</name>
</gene>
<dbReference type="InterPro" id="IPR045735">
    <property type="entry name" value="Spore_III_AA_AAA+_ATPase"/>
</dbReference>
<dbReference type="Proteomes" id="UP000242949">
    <property type="component" value="Unassembled WGS sequence"/>
</dbReference>
<proteinExistence type="predicted"/>
<accession>A0A1G6I040</accession>
<dbReference type="STRING" id="1612202.SAMN05421734_103308"/>
<dbReference type="AlphaFoldDB" id="A0A1G6I040"/>
<name>A0A1G6I040_9BACI</name>
<dbReference type="InterPro" id="IPR014217">
    <property type="entry name" value="Spore_III_AA"/>
</dbReference>
<protein>
    <submittedName>
        <fullName evidence="4">Stage III sporulation protein AA</fullName>
    </submittedName>
</protein>
<sequence length="317" mass="36236">MNNQTIVDLFPDTYQPVVEMMFKRYPNQIEEIRIRLNQPIEFVLNNQDYVTHGSSIQPAHCQYIFTRISGYSTYRLAEELKQGYITVKGGHRIGIVGQVVINNSQIEHLQNISSFNIRIAKESIGISESIIHHLRDNNRYFNTLLIGPPQSGKTTLLRDIARYIGSGSNKHPAQKVLIIDERSEIAGCVDGAPQFNLGRRTDVLDHCPKYEGMMLAIRSMSPDVLIVDEIGSALDLEAIQDCLKAGVTVFCSAHSDDLEQLKKRKNFQSIIDSNLFSRYVVINTNRRDQFNVFDQSGMKFSAERRVDSEWHRRAFNR</sequence>
<dbReference type="NCBIfam" id="TIGR02858">
    <property type="entry name" value="spore_III_AA"/>
    <property type="match status" value="1"/>
</dbReference>
<dbReference type="Gene3D" id="3.40.50.300">
    <property type="entry name" value="P-loop containing nucleotide triphosphate hydrolases"/>
    <property type="match status" value="1"/>
</dbReference>
<dbReference type="GO" id="GO:0005524">
    <property type="term" value="F:ATP binding"/>
    <property type="evidence" value="ECO:0007669"/>
    <property type="project" value="UniProtKB-KW"/>
</dbReference>
<dbReference type="RefSeq" id="WP_090794690.1">
    <property type="nucleotide sequence ID" value="NZ_FMYI01000003.1"/>
</dbReference>
<organism evidence="4 5">
    <name type="scientific">Pelagirhabdus alkalitolerans</name>
    <dbReference type="NCBI Taxonomy" id="1612202"/>
    <lineage>
        <taxon>Bacteria</taxon>
        <taxon>Bacillati</taxon>
        <taxon>Bacillota</taxon>
        <taxon>Bacilli</taxon>
        <taxon>Bacillales</taxon>
        <taxon>Bacillaceae</taxon>
        <taxon>Pelagirhabdus</taxon>
    </lineage>
</organism>
<dbReference type="PANTHER" id="PTHR20953">
    <property type="entry name" value="KINASE-RELATED"/>
    <property type="match status" value="1"/>
</dbReference>
<dbReference type="SMART" id="SM00382">
    <property type="entry name" value="AAA"/>
    <property type="match status" value="1"/>
</dbReference>
<evidence type="ECO:0000313" key="4">
    <source>
        <dbReference type="EMBL" id="SDB99892.1"/>
    </source>
</evidence>
<keyword evidence="2" id="KW-0067">ATP-binding</keyword>
<evidence type="ECO:0000313" key="5">
    <source>
        <dbReference type="Proteomes" id="UP000242949"/>
    </source>
</evidence>
<dbReference type="SUPFAM" id="SSF52540">
    <property type="entry name" value="P-loop containing nucleoside triphosphate hydrolases"/>
    <property type="match status" value="1"/>
</dbReference>
<evidence type="ECO:0000259" key="3">
    <source>
        <dbReference type="SMART" id="SM00382"/>
    </source>
</evidence>
<keyword evidence="5" id="KW-1185">Reference proteome</keyword>
<dbReference type="InterPro" id="IPR003593">
    <property type="entry name" value="AAA+_ATPase"/>
</dbReference>
<dbReference type="CDD" id="cd00267">
    <property type="entry name" value="ABC_ATPase"/>
    <property type="match status" value="1"/>
</dbReference>
<feature type="domain" description="AAA+ ATPase" evidence="3">
    <location>
        <begin position="139"/>
        <end position="286"/>
    </location>
</feature>